<evidence type="ECO:0000313" key="1">
    <source>
        <dbReference type="EMBL" id="USS88951.1"/>
    </source>
</evidence>
<organism evidence="1 2">
    <name type="scientific">Fructilactobacillus cliffordii</name>
    <dbReference type="NCBI Taxonomy" id="2940299"/>
    <lineage>
        <taxon>Bacteria</taxon>
        <taxon>Bacillati</taxon>
        <taxon>Bacillota</taxon>
        <taxon>Bacilli</taxon>
        <taxon>Lactobacillales</taxon>
        <taxon>Lactobacillaceae</taxon>
        <taxon>Fructilactobacillus</taxon>
    </lineage>
</organism>
<reference evidence="1" key="1">
    <citation type="submission" date="2022-05" db="EMBL/GenBank/DDBJ databases">
        <authorList>
            <person name="Oliphant S.A."/>
            <person name="Watson-Haigh N.S."/>
            <person name="Sumby K.M."/>
            <person name="Gardner J.M."/>
            <person name="Jiranek V."/>
        </authorList>
    </citation>
    <scope>NUCLEOTIDE SEQUENCE</scope>
    <source>
        <strain evidence="1">KI4_B1</strain>
    </source>
</reference>
<gene>
    <name evidence="1" type="ORF">M3M40_05550</name>
</gene>
<name>A0A9Q8ZWR2_9LACO</name>
<dbReference type="EMBL" id="CP097119">
    <property type="protein sequence ID" value="USS88951.1"/>
    <property type="molecule type" value="Genomic_DNA"/>
</dbReference>
<keyword evidence="2" id="KW-1185">Reference proteome</keyword>
<dbReference type="RefSeq" id="WP_252766468.1">
    <property type="nucleotide sequence ID" value="NZ_CP097119.1"/>
</dbReference>
<protein>
    <submittedName>
        <fullName evidence="1">Uncharacterized protein</fullName>
    </submittedName>
</protein>
<evidence type="ECO:0000313" key="2">
    <source>
        <dbReference type="Proteomes" id="UP001055911"/>
    </source>
</evidence>
<dbReference type="Proteomes" id="UP001055911">
    <property type="component" value="Chromosome"/>
</dbReference>
<accession>A0A9Q8ZWR2</accession>
<dbReference type="AlphaFoldDB" id="A0A9Q8ZWR2"/>
<proteinExistence type="predicted"/>
<sequence length="87" mass="9554">MRNDEPVYRSVSVGMVKVAIKNDGNQIIANVIGNNVIAIDNKVSRATVTGPDRAGNYGIGDYVYFTTNKRKHHTAIPAEVVKQRLVN</sequence>